<feature type="chain" id="PRO_5011513299" evidence="2">
    <location>
        <begin position="30"/>
        <end position="180"/>
    </location>
</feature>
<dbReference type="Gene3D" id="2.60.450.10">
    <property type="entry name" value="Lipopolysaccharide (LPS) transport protein A like domain"/>
    <property type="match status" value="1"/>
</dbReference>
<keyword evidence="5" id="KW-1185">Reference proteome</keyword>
<proteinExistence type="predicted"/>
<dbReference type="PANTHER" id="PTHR36504:SF1">
    <property type="entry name" value="LIPOPOLYSACCHARIDE EXPORT SYSTEM PROTEIN LPTA"/>
    <property type="match status" value="1"/>
</dbReference>
<dbReference type="GO" id="GO:0009279">
    <property type="term" value="C:cell outer membrane"/>
    <property type="evidence" value="ECO:0007669"/>
    <property type="project" value="TreeGrafter"/>
</dbReference>
<gene>
    <name evidence="4" type="ORF">SAMN05444370_10487</name>
</gene>
<dbReference type="Pfam" id="PF03968">
    <property type="entry name" value="LptD_N"/>
    <property type="match status" value="1"/>
</dbReference>
<dbReference type="GO" id="GO:0030288">
    <property type="term" value="C:outer membrane-bounded periplasmic space"/>
    <property type="evidence" value="ECO:0007669"/>
    <property type="project" value="TreeGrafter"/>
</dbReference>
<evidence type="ECO:0000259" key="3">
    <source>
        <dbReference type="Pfam" id="PF03968"/>
    </source>
</evidence>
<dbReference type="RefSeq" id="WP_245730978.1">
    <property type="nucleotide sequence ID" value="NZ_FNQM01000004.1"/>
</dbReference>
<keyword evidence="1 2" id="KW-0732">Signal</keyword>
<name>A0A1H4A687_9RHOB</name>
<evidence type="ECO:0000313" key="5">
    <source>
        <dbReference type="Proteomes" id="UP000198703"/>
    </source>
</evidence>
<dbReference type="PANTHER" id="PTHR36504">
    <property type="entry name" value="LIPOPOLYSACCHARIDE EXPORT SYSTEM PROTEIN LPTA"/>
    <property type="match status" value="1"/>
</dbReference>
<feature type="signal peptide" evidence="2">
    <location>
        <begin position="1"/>
        <end position="29"/>
    </location>
</feature>
<feature type="domain" description="Organic solvent tolerance-like N-terminal" evidence="3">
    <location>
        <begin position="46"/>
        <end position="157"/>
    </location>
</feature>
<dbReference type="InterPro" id="IPR052037">
    <property type="entry name" value="LPS_export_LptA"/>
</dbReference>
<reference evidence="4 5" key="1">
    <citation type="submission" date="2016-10" db="EMBL/GenBank/DDBJ databases">
        <authorList>
            <person name="de Groot N.N."/>
        </authorList>
    </citation>
    <scope>NUCLEOTIDE SEQUENCE [LARGE SCALE GENOMIC DNA]</scope>
    <source>
        <strain evidence="4 5">DSM 15345</strain>
    </source>
</reference>
<accession>A0A1H4A687</accession>
<evidence type="ECO:0000256" key="2">
    <source>
        <dbReference type="SAM" id="SignalP"/>
    </source>
</evidence>
<dbReference type="Proteomes" id="UP000198703">
    <property type="component" value="Unassembled WGS sequence"/>
</dbReference>
<dbReference type="GO" id="GO:0017089">
    <property type="term" value="F:glycolipid transfer activity"/>
    <property type="evidence" value="ECO:0007669"/>
    <property type="project" value="TreeGrafter"/>
</dbReference>
<sequence>MRFRTATIATALGAALVWGVAAGSASAQAAGSPFGGFRHDSSEPIEITADALEVSQADGRATFSGDVVAGQGRLRLTSQTLDVWYVAPEGAEPSDGDIDRLRAEGDVFLSSGAETARGAWAEYSVAEGVVTMGGGVVLSQGENAIRGERLTVDLNAGQGRIEGGRVQSVFRPATNGGASP</sequence>
<dbReference type="STRING" id="89524.SAMN05444370_10487"/>
<dbReference type="InterPro" id="IPR005653">
    <property type="entry name" value="OstA-like_N"/>
</dbReference>
<evidence type="ECO:0000313" key="4">
    <source>
        <dbReference type="EMBL" id="SEA31437.1"/>
    </source>
</evidence>
<protein>
    <submittedName>
        <fullName evidence="4">Lipopolysaccharide export system protein LptA</fullName>
    </submittedName>
</protein>
<organism evidence="4 5">
    <name type="scientific">Rubrimonas cliftonensis</name>
    <dbReference type="NCBI Taxonomy" id="89524"/>
    <lineage>
        <taxon>Bacteria</taxon>
        <taxon>Pseudomonadati</taxon>
        <taxon>Pseudomonadota</taxon>
        <taxon>Alphaproteobacteria</taxon>
        <taxon>Rhodobacterales</taxon>
        <taxon>Paracoccaceae</taxon>
        <taxon>Rubrimonas</taxon>
    </lineage>
</organism>
<dbReference type="AlphaFoldDB" id="A0A1H4A687"/>
<dbReference type="GO" id="GO:0015920">
    <property type="term" value="P:lipopolysaccharide transport"/>
    <property type="evidence" value="ECO:0007669"/>
    <property type="project" value="TreeGrafter"/>
</dbReference>
<dbReference type="EMBL" id="FNQM01000004">
    <property type="protein sequence ID" value="SEA31437.1"/>
    <property type="molecule type" value="Genomic_DNA"/>
</dbReference>
<evidence type="ECO:0000256" key="1">
    <source>
        <dbReference type="ARBA" id="ARBA00022729"/>
    </source>
</evidence>